<keyword evidence="14" id="KW-1185">Reference proteome</keyword>
<evidence type="ECO:0000256" key="7">
    <source>
        <dbReference type="ARBA" id="ARBA00022741"/>
    </source>
</evidence>
<dbReference type="PANTHER" id="PTHR39321">
    <property type="entry name" value="NICOTINATE-NUCLEOTIDE ADENYLYLTRANSFERASE-RELATED"/>
    <property type="match status" value="1"/>
</dbReference>
<accession>A0ABS8DVK3</accession>
<comment type="caution">
    <text evidence="13">The sequence shown here is derived from an EMBL/GenBank/DDBJ whole genome shotgun (WGS) entry which is preliminary data.</text>
</comment>
<keyword evidence="7 11" id="KW-0547">Nucleotide-binding</keyword>
<feature type="domain" description="Cytidyltransferase-like" evidence="12">
    <location>
        <begin position="1"/>
        <end position="181"/>
    </location>
</feature>
<evidence type="ECO:0000256" key="2">
    <source>
        <dbReference type="ARBA" id="ARBA00005019"/>
    </source>
</evidence>
<dbReference type="EMBL" id="WHVL01000006">
    <property type="protein sequence ID" value="MCB8890284.1"/>
    <property type="molecule type" value="Genomic_DNA"/>
</dbReference>
<evidence type="ECO:0000313" key="13">
    <source>
        <dbReference type="EMBL" id="MCB8890284.1"/>
    </source>
</evidence>
<organism evidence="13 14">
    <name type="scientific">Vreelandella malpeensis</name>
    <dbReference type="NCBI Taxonomy" id="1172368"/>
    <lineage>
        <taxon>Bacteria</taxon>
        <taxon>Pseudomonadati</taxon>
        <taxon>Pseudomonadota</taxon>
        <taxon>Gammaproteobacteria</taxon>
        <taxon>Oceanospirillales</taxon>
        <taxon>Halomonadaceae</taxon>
        <taxon>Vreelandella</taxon>
    </lineage>
</organism>
<evidence type="ECO:0000256" key="11">
    <source>
        <dbReference type="HAMAP-Rule" id="MF_00244"/>
    </source>
</evidence>
<dbReference type="HAMAP" id="MF_00244">
    <property type="entry name" value="NaMN_adenylyltr"/>
    <property type="match status" value="1"/>
</dbReference>
<keyword evidence="8 11" id="KW-0067">ATP-binding</keyword>
<dbReference type="GO" id="GO:0004515">
    <property type="term" value="F:nicotinate-nucleotide adenylyltransferase activity"/>
    <property type="evidence" value="ECO:0007669"/>
    <property type="project" value="UniProtKB-EC"/>
</dbReference>
<name>A0ABS8DVK3_9GAMM</name>
<evidence type="ECO:0000256" key="6">
    <source>
        <dbReference type="ARBA" id="ARBA00022695"/>
    </source>
</evidence>
<evidence type="ECO:0000256" key="9">
    <source>
        <dbReference type="ARBA" id="ARBA00023027"/>
    </source>
</evidence>
<dbReference type="PANTHER" id="PTHR39321:SF3">
    <property type="entry name" value="PHOSPHOPANTETHEINE ADENYLYLTRANSFERASE"/>
    <property type="match status" value="1"/>
</dbReference>
<dbReference type="InterPro" id="IPR004821">
    <property type="entry name" value="Cyt_trans-like"/>
</dbReference>
<keyword evidence="6 11" id="KW-0548">Nucleotidyltransferase</keyword>
<gene>
    <name evidence="11 13" type="primary">nadD</name>
    <name evidence="13" type="ORF">GEV37_14290</name>
</gene>
<dbReference type="SUPFAM" id="SSF52374">
    <property type="entry name" value="Nucleotidylyl transferase"/>
    <property type="match status" value="1"/>
</dbReference>
<dbReference type="EC" id="2.7.7.18" evidence="11"/>
<comment type="pathway">
    <text evidence="2 11">Cofactor biosynthesis; NAD(+) biosynthesis; deamido-NAD(+) from nicotinate D-ribonucleotide: step 1/1.</text>
</comment>
<dbReference type="InterPro" id="IPR014729">
    <property type="entry name" value="Rossmann-like_a/b/a_fold"/>
</dbReference>
<evidence type="ECO:0000313" key="14">
    <source>
        <dbReference type="Proteomes" id="UP001319882"/>
    </source>
</evidence>
<reference evidence="13 14" key="1">
    <citation type="journal article" date="2021" name="Sci. Rep.">
        <title>Genome analysis of a halophilic bacterium Halomonas malpeensis YU-PRIM-29(T) reveals its exopolysaccharide and pigment producing capabilities.</title>
        <authorList>
            <person name="Athmika"/>
            <person name="Ghate S.D."/>
            <person name="Arun A.B."/>
            <person name="Rao S.S."/>
            <person name="Kumar S.T.A."/>
            <person name="Kandiyil M.K."/>
            <person name="Saptami K."/>
            <person name="Rekha P.D."/>
        </authorList>
    </citation>
    <scope>NUCLEOTIDE SEQUENCE [LARGE SCALE GENOMIC DNA]</scope>
    <source>
        <strain evidence="14">prim 29</strain>
    </source>
</reference>
<keyword evidence="9 11" id="KW-0520">NAD</keyword>
<evidence type="ECO:0000256" key="8">
    <source>
        <dbReference type="ARBA" id="ARBA00022840"/>
    </source>
</evidence>
<evidence type="ECO:0000256" key="4">
    <source>
        <dbReference type="ARBA" id="ARBA00022642"/>
    </source>
</evidence>
<comment type="similarity">
    <text evidence="3 11">Belongs to the NadD family.</text>
</comment>
<evidence type="ECO:0000259" key="12">
    <source>
        <dbReference type="Pfam" id="PF01467"/>
    </source>
</evidence>
<dbReference type="Gene3D" id="3.40.50.620">
    <property type="entry name" value="HUPs"/>
    <property type="match status" value="1"/>
</dbReference>
<evidence type="ECO:0000256" key="1">
    <source>
        <dbReference type="ARBA" id="ARBA00002324"/>
    </source>
</evidence>
<comment type="catalytic activity">
    <reaction evidence="10 11">
        <text>nicotinate beta-D-ribonucleotide + ATP + H(+) = deamido-NAD(+) + diphosphate</text>
        <dbReference type="Rhea" id="RHEA:22860"/>
        <dbReference type="ChEBI" id="CHEBI:15378"/>
        <dbReference type="ChEBI" id="CHEBI:30616"/>
        <dbReference type="ChEBI" id="CHEBI:33019"/>
        <dbReference type="ChEBI" id="CHEBI:57502"/>
        <dbReference type="ChEBI" id="CHEBI:58437"/>
        <dbReference type="EC" id="2.7.7.18"/>
    </reaction>
</comment>
<keyword evidence="5 11" id="KW-0808">Transferase</keyword>
<keyword evidence="4 11" id="KW-0662">Pyridine nucleotide biosynthesis</keyword>
<protein>
    <recommendedName>
        <fullName evidence="11">Probable nicotinate-nucleotide adenylyltransferase</fullName>
        <ecNumber evidence="11">2.7.7.18</ecNumber>
    </recommendedName>
    <alternativeName>
        <fullName evidence="11">Deamido-NAD(+) diphosphorylase</fullName>
    </alternativeName>
    <alternativeName>
        <fullName evidence="11">Deamido-NAD(+) pyrophosphorylase</fullName>
    </alternativeName>
    <alternativeName>
        <fullName evidence="11">Nicotinate mononucleotide adenylyltransferase</fullName>
        <shortName evidence="11">NaMN adenylyltransferase</shortName>
    </alternativeName>
</protein>
<dbReference type="RefSeq" id="WP_264477819.1">
    <property type="nucleotide sequence ID" value="NZ_JBHSCJ010000008.1"/>
</dbReference>
<dbReference type="NCBIfam" id="TIGR00482">
    <property type="entry name" value="nicotinate (nicotinamide) nucleotide adenylyltransferase"/>
    <property type="match status" value="1"/>
</dbReference>
<comment type="function">
    <text evidence="1 11">Catalyzes the reversible adenylation of nicotinate mononucleotide (NaMN) to nicotinic acid adenine dinucleotide (NaAD).</text>
</comment>
<dbReference type="Pfam" id="PF01467">
    <property type="entry name" value="CTP_transf_like"/>
    <property type="match status" value="1"/>
</dbReference>
<evidence type="ECO:0000256" key="10">
    <source>
        <dbReference type="ARBA" id="ARBA00048721"/>
    </source>
</evidence>
<proteinExistence type="inferred from homology"/>
<dbReference type="CDD" id="cd02165">
    <property type="entry name" value="NMNAT"/>
    <property type="match status" value="1"/>
</dbReference>
<evidence type="ECO:0000256" key="5">
    <source>
        <dbReference type="ARBA" id="ARBA00022679"/>
    </source>
</evidence>
<evidence type="ECO:0000256" key="3">
    <source>
        <dbReference type="ARBA" id="ARBA00009014"/>
    </source>
</evidence>
<sequence>MLGGTFDPVHLGHLRSALEVREALALDRLHLVAAPRPPLRDTPQVCAEERFALLEAGVGDTPGLVADDRELKREGPSYSVDTLAELRREVGGEARLCMVLGHDAFLRLTEWHDPEAIFSLAHLVVIARPGYRDTRSKALAELVANREVDSVAELMARPGGRFLPLELASRMAISATDVRARLAEGKSVRYLVPDAVEARLFARGLYQTGR</sequence>
<dbReference type="NCBIfam" id="NF000839">
    <property type="entry name" value="PRK00071.1-1"/>
    <property type="match status" value="1"/>
</dbReference>
<dbReference type="InterPro" id="IPR005248">
    <property type="entry name" value="NadD/NMNAT"/>
</dbReference>
<dbReference type="Proteomes" id="UP001319882">
    <property type="component" value="Unassembled WGS sequence"/>
</dbReference>